<evidence type="ECO:0000256" key="1">
    <source>
        <dbReference type="ARBA" id="ARBA00004651"/>
    </source>
</evidence>
<dbReference type="PROSITE" id="PS00218">
    <property type="entry name" value="AMINO_ACID_PERMEASE_1"/>
    <property type="match status" value="1"/>
</dbReference>
<evidence type="ECO:0000259" key="12">
    <source>
        <dbReference type="PROSITE" id="PS50085"/>
    </source>
</evidence>
<dbReference type="InterPro" id="IPR050524">
    <property type="entry name" value="APC_YAT"/>
</dbReference>
<feature type="transmembrane region" description="Helical" evidence="11">
    <location>
        <begin position="216"/>
        <end position="237"/>
    </location>
</feature>
<dbReference type="FunFam" id="3.40.50.11210:FF:000007">
    <property type="entry name" value="Tuberous sclerosis 2"/>
    <property type="match status" value="1"/>
</dbReference>
<evidence type="ECO:0000256" key="5">
    <source>
        <dbReference type="ARBA" id="ARBA00022475"/>
    </source>
</evidence>
<feature type="transmembrane region" description="Helical" evidence="11">
    <location>
        <begin position="144"/>
        <end position="167"/>
    </location>
</feature>
<organism evidence="13 14">
    <name type="scientific">Candidozyma haemuli</name>
    <dbReference type="NCBI Taxonomy" id="45357"/>
    <lineage>
        <taxon>Eukaryota</taxon>
        <taxon>Fungi</taxon>
        <taxon>Dikarya</taxon>
        <taxon>Ascomycota</taxon>
        <taxon>Saccharomycotina</taxon>
        <taxon>Pichiomycetes</taxon>
        <taxon>Metschnikowiaceae</taxon>
        <taxon>Candidozyma</taxon>
    </lineage>
</organism>
<evidence type="ECO:0000256" key="8">
    <source>
        <dbReference type="ARBA" id="ARBA00022989"/>
    </source>
</evidence>
<feature type="domain" description="Rap-GAP" evidence="12">
    <location>
        <begin position="1753"/>
        <end position="1978"/>
    </location>
</feature>
<keyword evidence="6 11" id="KW-0812">Transmembrane</keyword>
<feature type="transmembrane region" description="Helical" evidence="11">
    <location>
        <begin position="400"/>
        <end position="418"/>
    </location>
</feature>
<evidence type="ECO:0000313" key="13">
    <source>
        <dbReference type="EMBL" id="PVH19426.1"/>
    </source>
</evidence>
<dbReference type="Pfam" id="PF00324">
    <property type="entry name" value="AA_permease"/>
    <property type="match status" value="1"/>
</dbReference>
<keyword evidence="14" id="KW-1185">Reference proteome</keyword>
<dbReference type="GO" id="GO:0005096">
    <property type="term" value="F:GTPase activator activity"/>
    <property type="evidence" value="ECO:0007669"/>
    <property type="project" value="UniProtKB-KW"/>
</dbReference>
<dbReference type="InterPro" id="IPR024584">
    <property type="entry name" value="Tuberin_N"/>
</dbReference>
<dbReference type="PANTHER" id="PTHR43341:SF1">
    <property type="entry name" value="GENERAL AMINO-ACID PERMEASE GAP1"/>
    <property type="match status" value="1"/>
</dbReference>
<keyword evidence="5" id="KW-1003">Cell membrane</keyword>
<evidence type="ECO:0000256" key="6">
    <source>
        <dbReference type="ARBA" id="ARBA00022692"/>
    </source>
</evidence>
<evidence type="ECO:0000256" key="10">
    <source>
        <dbReference type="SAM" id="MobiDB-lite"/>
    </source>
</evidence>
<dbReference type="GO" id="GO:0051056">
    <property type="term" value="P:regulation of small GTPase mediated signal transduction"/>
    <property type="evidence" value="ECO:0007669"/>
    <property type="project" value="InterPro"/>
</dbReference>
<gene>
    <name evidence="13" type="ORF">CXQ85_003270</name>
</gene>
<feature type="transmembrane region" description="Helical" evidence="11">
    <location>
        <begin position="353"/>
        <end position="372"/>
    </location>
</feature>
<dbReference type="SUPFAM" id="SSF111347">
    <property type="entry name" value="Rap/Ran-GAP"/>
    <property type="match status" value="1"/>
</dbReference>
<comment type="subcellular location">
    <subcellularLocation>
        <location evidence="1">Cell membrane</location>
        <topology evidence="1">Multi-pass membrane protein</topology>
    </subcellularLocation>
</comment>
<dbReference type="EMBL" id="PKFO01000002">
    <property type="protein sequence ID" value="PVH19426.1"/>
    <property type="molecule type" value="Genomic_DNA"/>
</dbReference>
<dbReference type="OrthoDB" id="19311at2759"/>
<dbReference type="RefSeq" id="XP_025340366.1">
    <property type="nucleotide sequence ID" value="XM_025486918.1"/>
</dbReference>
<name>A0A2V1APF9_9ASCO</name>
<comment type="similarity">
    <text evidence="2">Belongs to the amino acid-polyamine-organocation (APC) superfamily. YAT (TC 2.A.3.10) family.</text>
</comment>
<dbReference type="GO" id="GO:0005886">
    <property type="term" value="C:plasma membrane"/>
    <property type="evidence" value="ECO:0007669"/>
    <property type="project" value="UniProtKB-SubCell"/>
</dbReference>
<dbReference type="PANTHER" id="PTHR43341">
    <property type="entry name" value="AMINO ACID PERMEASE"/>
    <property type="match status" value="1"/>
</dbReference>
<dbReference type="GeneID" id="37008601"/>
<dbReference type="STRING" id="45357.A0A2V1APF9"/>
<keyword evidence="4" id="KW-0343">GTPase activation</keyword>
<protein>
    <recommendedName>
        <fullName evidence="12">Rap-GAP domain-containing protein</fullName>
    </recommendedName>
</protein>
<feature type="transmembrane region" description="Helical" evidence="11">
    <location>
        <begin position="424"/>
        <end position="443"/>
    </location>
</feature>
<comment type="caution">
    <text evidence="13">The sequence shown here is derived from an EMBL/GenBank/DDBJ whole genome shotgun (WGS) entry which is preliminary data.</text>
</comment>
<feature type="transmembrane region" description="Helical" evidence="11">
    <location>
        <begin position="504"/>
        <end position="522"/>
    </location>
</feature>
<dbReference type="InterPro" id="IPR035974">
    <property type="entry name" value="Rap/Ran-GAP_sf"/>
</dbReference>
<dbReference type="Pfam" id="PF03542">
    <property type="entry name" value="Tuberin"/>
    <property type="match status" value="1"/>
</dbReference>
<keyword evidence="7" id="KW-0029">Amino-acid transport</keyword>
<evidence type="ECO:0000256" key="9">
    <source>
        <dbReference type="ARBA" id="ARBA00023136"/>
    </source>
</evidence>
<feature type="region of interest" description="Disordered" evidence="10">
    <location>
        <begin position="1986"/>
        <end position="2010"/>
    </location>
</feature>
<dbReference type="InterPro" id="IPR018515">
    <property type="entry name" value="Tuberin-type_domain"/>
</dbReference>
<feature type="transmembrane region" description="Helical" evidence="11">
    <location>
        <begin position="464"/>
        <end position="492"/>
    </location>
</feature>
<dbReference type="InterPro" id="IPR000331">
    <property type="entry name" value="Rap/Ran_GAP_dom"/>
</dbReference>
<feature type="transmembrane region" description="Helical" evidence="11">
    <location>
        <begin position="299"/>
        <end position="320"/>
    </location>
</feature>
<dbReference type="FunFam" id="1.20.1740.10:FF:000017">
    <property type="entry name" value="Amino acid permease"/>
    <property type="match status" value="1"/>
</dbReference>
<keyword evidence="3" id="KW-0813">Transport</keyword>
<dbReference type="InterPro" id="IPR004841">
    <property type="entry name" value="AA-permease/SLC12A_dom"/>
</dbReference>
<dbReference type="InterPro" id="IPR004840">
    <property type="entry name" value="Amino_acid_permease_CS"/>
</dbReference>
<dbReference type="Pfam" id="PF11864">
    <property type="entry name" value="DUF3384"/>
    <property type="match status" value="1"/>
</dbReference>
<dbReference type="PROSITE" id="PS50085">
    <property type="entry name" value="RAPGAP"/>
    <property type="match status" value="1"/>
</dbReference>
<reference evidence="13 14" key="1">
    <citation type="submission" date="2017-12" db="EMBL/GenBank/DDBJ databases">
        <title>Genome Sequence of a Multidrug-Resistant Candida haemulonii Isolate from a Patient with Chronic Leg Ulcers in Israel.</title>
        <authorList>
            <person name="Chow N.A."/>
            <person name="Gade L."/>
            <person name="Batra D."/>
            <person name="Rowe L.A."/>
            <person name="Ben-Ami R."/>
            <person name="Loparev V.N."/>
            <person name="Litvintseva A.P."/>
        </authorList>
    </citation>
    <scope>NUCLEOTIDE SEQUENCE [LARGE SCALE GENOMIC DNA]</scope>
    <source>
        <strain evidence="13 14">B11899</strain>
    </source>
</reference>
<dbReference type="VEuPathDB" id="FungiDB:CXQ85_003270"/>
<dbReference type="Proteomes" id="UP000244309">
    <property type="component" value="Unassembled WGS sequence"/>
</dbReference>
<accession>A0A2V1APF9</accession>
<evidence type="ECO:0000313" key="14">
    <source>
        <dbReference type="Proteomes" id="UP000244309"/>
    </source>
</evidence>
<feature type="transmembrane region" description="Helical" evidence="11">
    <location>
        <begin position="257"/>
        <end position="278"/>
    </location>
</feature>
<feature type="compositionally biased region" description="Basic and acidic residues" evidence="10">
    <location>
        <begin position="1988"/>
        <end position="2003"/>
    </location>
</feature>
<feature type="region of interest" description="Disordered" evidence="10">
    <location>
        <begin position="1"/>
        <end position="36"/>
    </location>
</feature>
<feature type="transmembrane region" description="Helical" evidence="11">
    <location>
        <begin position="77"/>
        <end position="98"/>
    </location>
</feature>
<keyword evidence="8 11" id="KW-1133">Transmembrane helix</keyword>
<dbReference type="GO" id="GO:0015171">
    <property type="term" value="F:amino acid transmembrane transporter activity"/>
    <property type="evidence" value="ECO:0007669"/>
    <property type="project" value="TreeGrafter"/>
</dbReference>
<evidence type="ECO:0000256" key="4">
    <source>
        <dbReference type="ARBA" id="ARBA00022468"/>
    </source>
</evidence>
<feature type="transmembrane region" description="Helical" evidence="11">
    <location>
        <begin position="187"/>
        <end position="204"/>
    </location>
</feature>
<evidence type="ECO:0000256" key="7">
    <source>
        <dbReference type="ARBA" id="ARBA00022970"/>
    </source>
</evidence>
<dbReference type="NCBIfam" id="TIGR00913">
    <property type="entry name" value="2A0310"/>
    <property type="match status" value="1"/>
</dbReference>
<evidence type="ECO:0000256" key="3">
    <source>
        <dbReference type="ARBA" id="ARBA00022448"/>
    </source>
</evidence>
<dbReference type="Gene3D" id="1.20.1740.10">
    <property type="entry name" value="Amino acid/polyamine transporter I"/>
    <property type="match status" value="1"/>
</dbReference>
<evidence type="ECO:0000256" key="11">
    <source>
        <dbReference type="SAM" id="Phobius"/>
    </source>
</evidence>
<dbReference type="Gene3D" id="3.40.50.11210">
    <property type="entry name" value="Rap/Ran-GAP"/>
    <property type="match status" value="1"/>
</dbReference>
<evidence type="ECO:0000256" key="2">
    <source>
        <dbReference type="ARBA" id="ARBA00006983"/>
    </source>
</evidence>
<sequence>MAESSSYLEKFSESDIHQRSYTPKPEGSSPGKWQSFKDSFKRANIDEEIDPDLSDIEKANLLTSKSPLKRKLKSRNITMIAIGSSIGSALFVGSGSALSTGGPGGILIGWTVTGLAIFTTMQSLGELSVAFPVSGGFNLYASRFIDPSVGFAVAWNYFIQFLVLLPLELVSSSITMKFWNTSVNPDIWVLIFYIVVCSINMIGVRAYGEAEFIFSLIKVTAVIGFIIVSIVLAAGGAPNGVHHGAEFWHNPGAFANGFKGVASVFVTAAFAYAGVELVGLAAAESENPRRALPRAIKQVFWRILMFYLVSLTLICFLVPYDSDRLLGASSVDVTASPFVIAIESGGISGLPHVMNAVILISVISVASTSVYASSRTLTSLAEQGLAPSFCGYVDRAGRPLAAIIICNIFALLAFIAASNKEGEVFDWLMSISALSSIASWISINWAHIRFRRGLKTQGRSTDELTFVAQTGVIGSYLGGTIFVLVLIAQFWIALFPVGADPSAYNFFLSYLGGVILVVFYVGHKIWKRNWILQLPSKKLDLDTGRREPDLELLREQLRQERAFLRASGNVPVVINAKVVGGGADMQKLLSQLQYGTINSRAQVACQITEALEKYSLSSIPEVWYLARDLCDPQNPSAVRRSALKLLVQCIKKDEDAVSSKLMFYSDIVSFCTVSENKIDEEFDLFLQALQALTKDGRDIHDLYIYDQDRSFAEFLYGCFKVLAGKAGKYKDGQDPTLVKDRTFHNIVNLTEYTSNCVQYNYALTEDRALCSILAVIVESGFETTNSTIISQYLELIKYGIVMISASEEVFQPVIKLLCYIYTSFPRFKEVCSDLIKQSCADSPTSVISTLGSVIYNTNVLNYRDIDPDASSHSEKDKLQEGFQHISACLGSISILESVFIQLSSDRKIPDIYVAVDQAYDDIVDALSLRIAFINSAFLSMFGRLFDSDEHQRTFSKQSMFSKLFPFYSWYSTSRSIFNLLRYMDINSSQDHENWLTICDSLLKRYLQEDLAAPKEALADLFLIHPSAVSSRVASFVIDFYKDERLCTVIDSHWKGNCQKLLSAFFYNTQERSAANKVRALQTIKDANETSLALFDDSSIGRTIILELIERSLLEEDNEIVEYLFGDFLFEFLSSSPTGLLKQTLEVFSSTLDSKPISLERQKSVLSASSRGSGRYFQSSSRQYSVVSEKSASSQLTPNEEVFTRLAETASRYFITSASTNPSASVLFYEFVIKFLHFCIDQVLVSPSIALLRSLVRLRVTNRGVIYFAEVTDMGGLASAFKRGSSDPNFDGSKTILWEYPESKQYIPETNLDKPTKVILRSKAQADVKAGEGDAVLDIGPWLSVVQQIITGYYHWEIFSFVWAHYCSQLSNMALFENQEAHILELQKTVCDQLVLHLPTSEAFPTEHTSVTKSDLQVALVRILSSLLGYHAIFSKADEDQVVSSIIFAMGSYERTAIPCIHILNVCCYEIPLSIKKFLTAILTRLQTGVTSSFASPPTLEFMMSVISSRTLTSSFTIDDYKRFFAIAFKYIQYASMLKAQMAQNRELKNQDDVLQQHGVDAEVEKKASTQITPITPIMNEYLSLISYKLIARLFLTINLSERRKLSPFILRNLVVANQIDDKEIKHEPTVALADFLVRFSCGDIPLKVVTPPKPTNDKVNEITSSWLLGRVVLTISTNSLNGDSTITVRRPASVAVFRLQLDPSMLQTTTHADGSRKMVLNSYFLLQVINFLDVKEDLKPIPLLDDAATSRAIGTLDRTPVVSFHKAGVIYIGPGQSDEKDILGNTVGSPSYHRFLDQLGKLIRLKDADSVYAGGLDKENGSDGEYAYIWNDTISQTVFHVTTLMPNVASDKYHSFKKRHIGNNHVNVYFDESGHAFNFNIIKSQFNFLNIVITPHTALQRTVGNAEAKVFKVKTFRRHGVPGIFSTTHFKLISAEQLPILIRNAILISDKFAQVWHNCNNGEYVSNWQLRVRQIDSLRVRTMQLHRSNQEEQEKQGREKTKALDGPAGGANMSATDVISSDMTNSFLEQLQGGAKEGGGDDTIQASNFRYEYVTQDDHGAYQRLEFGSYT</sequence>
<proteinExistence type="inferred from homology"/>
<keyword evidence="9 11" id="KW-0472">Membrane</keyword>
<feature type="transmembrane region" description="Helical" evidence="11">
    <location>
        <begin position="104"/>
        <end position="124"/>
    </location>
</feature>
<dbReference type="Pfam" id="PF02145">
    <property type="entry name" value="Rap_GAP"/>
    <property type="match status" value="1"/>
</dbReference>
<dbReference type="InterPro" id="IPR004762">
    <property type="entry name" value="Amino_acid_permease_fungi"/>
</dbReference>